<feature type="region of interest" description="Disordered" evidence="3">
    <location>
        <begin position="88"/>
        <end position="146"/>
    </location>
</feature>
<evidence type="ECO:0000259" key="4">
    <source>
        <dbReference type="PROSITE" id="PS01031"/>
    </source>
</evidence>
<organism evidence="5 6">
    <name type="scientific">Lentinus brumalis</name>
    <dbReference type="NCBI Taxonomy" id="2498619"/>
    <lineage>
        <taxon>Eukaryota</taxon>
        <taxon>Fungi</taxon>
        <taxon>Dikarya</taxon>
        <taxon>Basidiomycota</taxon>
        <taxon>Agaricomycotina</taxon>
        <taxon>Agaricomycetes</taxon>
        <taxon>Polyporales</taxon>
        <taxon>Polyporaceae</taxon>
        <taxon>Lentinus</taxon>
    </lineage>
</organism>
<dbReference type="Pfam" id="PF00011">
    <property type="entry name" value="HSP20"/>
    <property type="match status" value="1"/>
</dbReference>
<evidence type="ECO:0000313" key="6">
    <source>
        <dbReference type="Proteomes" id="UP000256964"/>
    </source>
</evidence>
<feature type="compositionally biased region" description="Low complexity" evidence="3">
    <location>
        <begin position="106"/>
        <end position="127"/>
    </location>
</feature>
<name>A0A371DY43_9APHY</name>
<dbReference type="CDD" id="cd06464">
    <property type="entry name" value="ACD_sHsps-like"/>
    <property type="match status" value="1"/>
</dbReference>
<protein>
    <recommendedName>
        <fullName evidence="4">SHSP domain-containing protein</fullName>
    </recommendedName>
</protein>
<evidence type="ECO:0000256" key="3">
    <source>
        <dbReference type="SAM" id="MobiDB-lite"/>
    </source>
</evidence>
<dbReference type="PROSITE" id="PS01031">
    <property type="entry name" value="SHSP"/>
    <property type="match status" value="1"/>
</dbReference>
<evidence type="ECO:0000256" key="2">
    <source>
        <dbReference type="RuleBase" id="RU003616"/>
    </source>
</evidence>
<accession>A0A371DY43</accession>
<feature type="compositionally biased region" description="Basic residues" evidence="3">
    <location>
        <begin position="128"/>
        <end position="137"/>
    </location>
</feature>
<dbReference type="Proteomes" id="UP000256964">
    <property type="component" value="Unassembled WGS sequence"/>
</dbReference>
<dbReference type="Gene3D" id="2.60.40.790">
    <property type="match status" value="1"/>
</dbReference>
<feature type="domain" description="SHSP" evidence="4">
    <location>
        <begin position="132"/>
        <end position="245"/>
    </location>
</feature>
<keyword evidence="6" id="KW-1185">Reference proteome</keyword>
<feature type="region of interest" description="Disordered" evidence="3">
    <location>
        <begin position="24"/>
        <end position="72"/>
    </location>
</feature>
<evidence type="ECO:0000256" key="1">
    <source>
        <dbReference type="PROSITE-ProRule" id="PRU00285"/>
    </source>
</evidence>
<reference evidence="5 6" key="1">
    <citation type="journal article" date="2018" name="Biotechnol. Biofuels">
        <title>Integrative visual omics of the white-rot fungus Polyporus brumalis exposes the biotechnological potential of its oxidative enzymes for delignifying raw plant biomass.</title>
        <authorList>
            <person name="Miyauchi S."/>
            <person name="Rancon A."/>
            <person name="Drula E."/>
            <person name="Hage H."/>
            <person name="Chaduli D."/>
            <person name="Favel A."/>
            <person name="Grisel S."/>
            <person name="Henrissat B."/>
            <person name="Herpoel-Gimbert I."/>
            <person name="Ruiz-Duenas F.J."/>
            <person name="Chevret D."/>
            <person name="Hainaut M."/>
            <person name="Lin J."/>
            <person name="Wang M."/>
            <person name="Pangilinan J."/>
            <person name="Lipzen A."/>
            <person name="Lesage-Meessen L."/>
            <person name="Navarro D."/>
            <person name="Riley R."/>
            <person name="Grigoriev I.V."/>
            <person name="Zhou S."/>
            <person name="Raouche S."/>
            <person name="Rosso M.N."/>
        </authorList>
    </citation>
    <scope>NUCLEOTIDE SEQUENCE [LARGE SCALE GENOMIC DNA]</scope>
    <source>
        <strain evidence="5 6">BRFM 1820</strain>
    </source>
</reference>
<gene>
    <name evidence="5" type="ORF">OH76DRAFT_1395230</name>
</gene>
<dbReference type="EMBL" id="KZ857379">
    <property type="protein sequence ID" value="RDX57418.1"/>
    <property type="molecule type" value="Genomic_DNA"/>
</dbReference>
<dbReference type="OrthoDB" id="1431247at2759"/>
<dbReference type="AlphaFoldDB" id="A0A371DY43"/>
<dbReference type="STRING" id="139420.A0A371DY43"/>
<sequence>MPSTPFRKPRHSLEAFDKLFERAFAPRENPALTPLSLSDDIRRPTAPSPPSPSTLFYSPVDPNFPISPAPIGETSLDPIWEEVMQTKERELASSPSKVKSLEGAASLSQSPSQQSQSSQTQVQQLPQTKKRVTKRRSSVNFRESPDGRNMLVTFDMVGVKKQDMHVSYRTSRLIVSWRVERTVERQDGDVVVREREVRRYSHTIPLPDGTKFEEVRASRDGQRLTLTLPNLKCVRADSDTEQAPDPRTMRTIPDIDTAFSGMSDYHSC</sequence>
<comment type="similarity">
    <text evidence="1 2">Belongs to the small heat shock protein (HSP20) family.</text>
</comment>
<dbReference type="InterPro" id="IPR002068">
    <property type="entry name" value="A-crystallin/Hsp20_dom"/>
</dbReference>
<proteinExistence type="inferred from homology"/>
<dbReference type="InterPro" id="IPR008978">
    <property type="entry name" value="HSP20-like_chaperone"/>
</dbReference>
<evidence type="ECO:0000313" key="5">
    <source>
        <dbReference type="EMBL" id="RDX57418.1"/>
    </source>
</evidence>
<dbReference type="SUPFAM" id="SSF49764">
    <property type="entry name" value="HSP20-like chaperones"/>
    <property type="match status" value="1"/>
</dbReference>